<sequence>MMPLLGILVPDTVQEMHSEDVLRCCHLKQCGYLIFPAFASICSAMSYHVAVFVHPSFKLSR</sequence>
<keyword evidence="1" id="KW-1133">Transmembrane helix</keyword>
<protein>
    <submittedName>
        <fullName evidence="2">Uncharacterized protein</fullName>
    </submittedName>
</protein>
<dbReference type="EMBL" id="JBFXLT010000078">
    <property type="protein sequence ID" value="KAL2809998.1"/>
    <property type="molecule type" value="Genomic_DNA"/>
</dbReference>
<keyword evidence="3" id="KW-1185">Reference proteome</keyword>
<evidence type="ECO:0000313" key="3">
    <source>
        <dbReference type="Proteomes" id="UP001610334"/>
    </source>
</evidence>
<evidence type="ECO:0000256" key="1">
    <source>
        <dbReference type="SAM" id="Phobius"/>
    </source>
</evidence>
<evidence type="ECO:0000313" key="2">
    <source>
        <dbReference type="EMBL" id="KAL2809998.1"/>
    </source>
</evidence>
<feature type="transmembrane region" description="Helical" evidence="1">
    <location>
        <begin position="32"/>
        <end position="53"/>
    </location>
</feature>
<comment type="caution">
    <text evidence="2">The sequence shown here is derived from an EMBL/GenBank/DDBJ whole genome shotgun (WGS) entry which is preliminary data.</text>
</comment>
<keyword evidence="1" id="KW-0812">Transmembrane</keyword>
<accession>A0ABR4H5B8</accession>
<gene>
    <name evidence="2" type="ORF">BJX63DRAFT_403237</name>
</gene>
<name>A0ABR4H5B8_9EURO</name>
<keyword evidence="1" id="KW-0472">Membrane</keyword>
<reference evidence="2 3" key="1">
    <citation type="submission" date="2024-07" db="EMBL/GenBank/DDBJ databases">
        <title>Section-level genome sequencing and comparative genomics of Aspergillus sections Usti and Cavernicolus.</title>
        <authorList>
            <consortium name="Lawrence Berkeley National Laboratory"/>
            <person name="Nybo J.L."/>
            <person name="Vesth T.C."/>
            <person name="Theobald S."/>
            <person name="Frisvad J.C."/>
            <person name="Larsen T.O."/>
            <person name="Kjaerboelling I."/>
            <person name="Rothschild-Mancinelli K."/>
            <person name="Lyhne E.K."/>
            <person name="Kogle M.E."/>
            <person name="Barry K."/>
            <person name="Clum A."/>
            <person name="Na H."/>
            <person name="Ledsgaard L."/>
            <person name="Lin J."/>
            <person name="Lipzen A."/>
            <person name="Kuo A."/>
            <person name="Riley R."/>
            <person name="Mondo S."/>
            <person name="Labutti K."/>
            <person name="Haridas S."/>
            <person name="Pangalinan J."/>
            <person name="Salamov A.A."/>
            <person name="Simmons B.A."/>
            <person name="Magnuson J.K."/>
            <person name="Chen J."/>
            <person name="Drula E."/>
            <person name="Henrissat B."/>
            <person name="Wiebenga A."/>
            <person name="Lubbers R.J."/>
            <person name="Gomes A.C."/>
            <person name="Makela M.R."/>
            <person name="Stajich J."/>
            <person name="Grigoriev I.V."/>
            <person name="Mortensen U.H."/>
            <person name="De Vries R.P."/>
            <person name="Baker S.E."/>
            <person name="Andersen M.R."/>
        </authorList>
    </citation>
    <scope>NUCLEOTIDE SEQUENCE [LARGE SCALE GENOMIC DNA]</scope>
    <source>
        <strain evidence="2 3">CBS 588.65</strain>
    </source>
</reference>
<dbReference type="Proteomes" id="UP001610334">
    <property type="component" value="Unassembled WGS sequence"/>
</dbReference>
<proteinExistence type="predicted"/>
<organism evidence="2 3">
    <name type="scientific">Aspergillus granulosus</name>
    <dbReference type="NCBI Taxonomy" id="176169"/>
    <lineage>
        <taxon>Eukaryota</taxon>
        <taxon>Fungi</taxon>
        <taxon>Dikarya</taxon>
        <taxon>Ascomycota</taxon>
        <taxon>Pezizomycotina</taxon>
        <taxon>Eurotiomycetes</taxon>
        <taxon>Eurotiomycetidae</taxon>
        <taxon>Eurotiales</taxon>
        <taxon>Aspergillaceae</taxon>
        <taxon>Aspergillus</taxon>
        <taxon>Aspergillus subgen. Nidulantes</taxon>
    </lineage>
</organism>